<reference evidence="1 2" key="1">
    <citation type="journal article" date="2018" name="Mol. Plant">
        <title>The genome of Artemisia annua provides insight into the evolution of Asteraceae family and artemisinin biosynthesis.</title>
        <authorList>
            <person name="Shen Q."/>
            <person name="Zhang L."/>
            <person name="Liao Z."/>
            <person name="Wang S."/>
            <person name="Yan T."/>
            <person name="Shi P."/>
            <person name="Liu M."/>
            <person name="Fu X."/>
            <person name="Pan Q."/>
            <person name="Wang Y."/>
            <person name="Lv Z."/>
            <person name="Lu X."/>
            <person name="Zhang F."/>
            <person name="Jiang W."/>
            <person name="Ma Y."/>
            <person name="Chen M."/>
            <person name="Hao X."/>
            <person name="Li L."/>
            <person name="Tang Y."/>
            <person name="Lv G."/>
            <person name="Zhou Y."/>
            <person name="Sun X."/>
            <person name="Brodelius P.E."/>
            <person name="Rose J.K.C."/>
            <person name="Tang K."/>
        </authorList>
    </citation>
    <scope>NUCLEOTIDE SEQUENCE [LARGE SCALE GENOMIC DNA]</scope>
    <source>
        <strain evidence="2">cv. Huhao1</strain>
        <tissue evidence="1">Leaf</tissue>
    </source>
</reference>
<dbReference type="AlphaFoldDB" id="A0A2U1K989"/>
<accession>A0A2U1K989</accession>
<dbReference type="OrthoDB" id="1737370at2759"/>
<comment type="caution">
    <text evidence="1">The sequence shown here is derived from an EMBL/GenBank/DDBJ whole genome shotgun (WGS) entry which is preliminary data.</text>
</comment>
<sequence>MGILIDTVTGLNAEKSRLYHGLCKSNSLVSQLKEHTGNSRKELKACSMLRGKLLPDIKNGYHHVLGKEEEADKLSIKMTSFEKILDLQLREKAMLERSGHMGHELSIILKEVMDDKDE</sequence>
<dbReference type="Proteomes" id="UP000245207">
    <property type="component" value="Unassembled WGS sequence"/>
</dbReference>
<evidence type="ECO:0000313" key="1">
    <source>
        <dbReference type="EMBL" id="PWA21042.1"/>
    </source>
</evidence>
<dbReference type="EMBL" id="PKPP01030652">
    <property type="protein sequence ID" value="PWA21042.1"/>
    <property type="molecule type" value="Genomic_DNA"/>
</dbReference>
<organism evidence="1 2">
    <name type="scientific">Artemisia annua</name>
    <name type="common">Sweet wormwood</name>
    <dbReference type="NCBI Taxonomy" id="35608"/>
    <lineage>
        <taxon>Eukaryota</taxon>
        <taxon>Viridiplantae</taxon>
        <taxon>Streptophyta</taxon>
        <taxon>Embryophyta</taxon>
        <taxon>Tracheophyta</taxon>
        <taxon>Spermatophyta</taxon>
        <taxon>Magnoliopsida</taxon>
        <taxon>eudicotyledons</taxon>
        <taxon>Gunneridae</taxon>
        <taxon>Pentapetalae</taxon>
        <taxon>asterids</taxon>
        <taxon>campanulids</taxon>
        <taxon>Asterales</taxon>
        <taxon>Asteraceae</taxon>
        <taxon>Asteroideae</taxon>
        <taxon>Anthemideae</taxon>
        <taxon>Artemisiinae</taxon>
        <taxon>Artemisia</taxon>
    </lineage>
</organism>
<evidence type="ECO:0000313" key="2">
    <source>
        <dbReference type="Proteomes" id="UP000245207"/>
    </source>
</evidence>
<keyword evidence="2" id="KW-1185">Reference proteome</keyword>
<name>A0A2U1K989_ARTAN</name>
<protein>
    <submittedName>
        <fullName evidence="1">Kinesin-like protein KIF15</fullName>
    </submittedName>
</protein>
<dbReference type="STRING" id="35608.A0A2U1K989"/>
<gene>
    <name evidence="1" type="ORF">CTI12_AA629640</name>
</gene>
<proteinExistence type="predicted"/>